<dbReference type="InterPro" id="IPR002524">
    <property type="entry name" value="Cation_efflux"/>
</dbReference>
<dbReference type="Pfam" id="PF01545">
    <property type="entry name" value="Cation_efflux"/>
    <property type="match status" value="1"/>
</dbReference>
<dbReference type="GO" id="GO:0005385">
    <property type="term" value="F:zinc ion transmembrane transporter activity"/>
    <property type="evidence" value="ECO:0007669"/>
    <property type="project" value="TreeGrafter"/>
</dbReference>
<dbReference type="InterPro" id="IPR027470">
    <property type="entry name" value="Cation_efflux_CTD"/>
</dbReference>
<keyword evidence="7" id="KW-0864">Zinc transport</keyword>
<evidence type="ECO:0000313" key="18">
    <source>
        <dbReference type="Proteomes" id="UP000678499"/>
    </source>
</evidence>
<feature type="transmembrane region" description="Helical" evidence="14">
    <location>
        <begin position="298"/>
        <end position="317"/>
    </location>
</feature>
<dbReference type="PANTHER" id="PTHR11562">
    <property type="entry name" value="CATION EFFLUX PROTEIN/ ZINC TRANSPORTER"/>
    <property type="match status" value="1"/>
</dbReference>
<dbReference type="AlphaFoldDB" id="A0A7R9BVE3"/>
<feature type="region of interest" description="Disordered" evidence="13">
    <location>
        <begin position="106"/>
        <end position="126"/>
    </location>
</feature>
<dbReference type="SUPFAM" id="SSF161111">
    <property type="entry name" value="Cation efflux protein transmembrane domain-like"/>
    <property type="match status" value="1"/>
</dbReference>
<evidence type="ECO:0000313" key="17">
    <source>
        <dbReference type="EMBL" id="CAD7281940.1"/>
    </source>
</evidence>
<proteinExistence type="inferred from homology"/>
<evidence type="ECO:0000256" key="14">
    <source>
        <dbReference type="SAM" id="Phobius"/>
    </source>
</evidence>
<feature type="transmembrane region" description="Helical" evidence="14">
    <location>
        <begin position="226"/>
        <end position="243"/>
    </location>
</feature>
<keyword evidence="10 14" id="KW-0472">Membrane</keyword>
<dbReference type="FunFam" id="1.20.1510.10:FF:000002">
    <property type="entry name" value="zinc transporter 3 isoform X1"/>
    <property type="match status" value="1"/>
</dbReference>
<evidence type="ECO:0000256" key="2">
    <source>
        <dbReference type="ARBA" id="ARBA00008873"/>
    </source>
</evidence>
<dbReference type="GO" id="GO:0046872">
    <property type="term" value="F:metal ion binding"/>
    <property type="evidence" value="ECO:0007669"/>
    <property type="project" value="UniProtKB-KW"/>
</dbReference>
<organism evidence="17">
    <name type="scientific">Notodromas monacha</name>
    <dbReference type="NCBI Taxonomy" id="399045"/>
    <lineage>
        <taxon>Eukaryota</taxon>
        <taxon>Metazoa</taxon>
        <taxon>Ecdysozoa</taxon>
        <taxon>Arthropoda</taxon>
        <taxon>Crustacea</taxon>
        <taxon>Oligostraca</taxon>
        <taxon>Ostracoda</taxon>
        <taxon>Podocopa</taxon>
        <taxon>Podocopida</taxon>
        <taxon>Cypridocopina</taxon>
        <taxon>Cypridoidea</taxon>
        <taxon>Cyprididae</taxon>
        <taxon>Notodromas</taxon>
    </lineage>
</organism>
<evidence type="ECO:0000256" key="1">
    <source>
        <dbReference type="ARBA" id="ARBA00004638"/>
    </source>
</evidence>
<dbReference type="Proteomes" id="UP000678499">
    <property type="component" value="Unassembled WGS sequence"/>
</dbReference>
<dbReference type="GO" id="GO:0030658">
    <property type="term" value="C:transport vesicle membrane"/>
    <property type="evidence" value="ECO:0007669"/>
    <property type="project" value="UniProtKB-SubCell"/>
</dbReference>
<evidence type="ECO:0000256" key="8">
    <source>
        <dbReference type="ARBA" id="ARBA00022989"/>
    </source>
</evidence>
<dbReference type="Pfam" id="PF16916">
    <property type="entry name" value="ZT_dimer"/>
    <property type="match status" value="1"/>
</dbReference>
<evidence type="ECO:0000256" key="5">
    <source>
        <dbReference type="ARBA" id="ARBA00022723"/>
    </source>
</evidence>
<evidence type="ECO:0000256" key="7">
    <source>
        <dbReference type="ARBA" id="ARBA00022906"/>
    </source>
</evidence>
<evidence type="ECO:0000256" key="3">
    <source>
        <dbReference type="ARBA" id="ARBA00022448"/>
    </source>
</evidence>
<keyword evidence="5" id="KW-0479">Metal-binding</keyword>
<keyword evidence="4 14" id="KW-0812">Transmembrane</keyword>
<keyword evidence="8 14" id="KW-1133">Transmembrane helix</keyword>
<evidence type="ECO:0000256" key="10">
    <source>
        <dbReference type="ARBA" id="ARBA00023136"/>
    </source>
</evidence>
<evidence type="ECO:0000256" key="12">
    <source>
        <dbReference type="ARBA" id="ARBA00048349"/>
    </source>
</evidence>
<evidence type="ECO:0000256" key="13">
    <source>
        <dbReference type="SAM" id="MobiDB-lite"/>
    </source>
</evidence>
<evidence type="ECO:0000256" key="6">
    <source>
        <dbReference type="ARBA" id="ARBA00022833"/>
    </source>
</evidence>
<keyword evidence="9" id="KW-0406">Ion transport</keyword>
<keyword evidence="3" id="KW-0813">Transport</keyword>
<dbReference type="InterPro" id="IPR036837">
    <property type="entry name" value="Cation_efflux_CTD_sf"/>
</dbReference>
<feature type="domain" description="Cation efflux protein cytoplasmic" evidence="16">
    <location>
        <begin position="387"/>
        <end position="457"/>
    </location>
</feature>
<dbReference type="SUPFAM" id="SSF160240">
    <property type="entry name" value="Cation efflux protein cytoplasmic domain-like"/>
    <property type="match status" value="1"/>
</dbReference>
<accession>A0A7R9BVE3</accession>
<dbReference type="Gene3D" id="1.20.1510.10">
    <property type="entry name" value="Cation efflux protein transmembrane domain"/>
    <property type="match status" value="1"/>
</dbReference>
<keyword evidence="11" id="KW-0968">Cytoplasmic vesicle</keyword>
<feature type="transmembrane region" description="Helical" evidence="14">
    <location>
        <begin position="349"/>
        <end position="370"/>
    </location>
</feature>
<evidence type="ECO:0000256" key="4">
    <source>
        <dbReference type="ARBA" id="ARBA00022692"/>
    </source>
</evidence>
<evidence type="ECO:0000259" key="16">
    <source>
        <dbReference type="Pfam" id="PF16916"/>
    </source>
</evidence>
<comment type="similarity">
    <text evidence="2">Belongs to the cation diffusion facilitator (CDF) transporter (TC 2.A.4) family. SLC30A subfamily.</text>
</comment>
<sequence length="471" mass="51865">MGTSQSNRRKPALYDDTYYGKLELIHSTDGSCCGTSATPEPLFGTDRVLMAPRWLWFLKRSSVPSDADVLRNSWSTDDVNLPDDADSVEFSPRLSLVTSQDEEPTWCQPVAGASPPAVNAGRRSRHQRDDVLQTSIAVIGEEIRNSDDSGLPDCGEDLHGSFDEESANQSWSSKKHCHFGGETLDDAKRAQNQLLWACLLCLIFMLGEGVGGYLSNSLAVMTDAAHLMSDFASFLISLFAIWLGKQKPSRRMSFGYYRAEALGALTSIIIIWIVSGVLVYLAVLRLMRGSYTLKADTMIIVAAIGVLINIVTTNINVRAAFIHVVGDLVQSVGVLIAAFIIHYKPEWKVADPICTFLFSGLVILTTIGVLKDTLMVLMESTPKQDLDDEELRRHLTSVENVKGIHDFHVWSLTVGKHALAVHVAIDESADQEVVLRKLTHKIRVMHPSIISSTIQVERGCRSSCDGCLPAY</sequence>
<gene>
    <name evidence="17" type="ORF">NMOB1V02_LOCUS9574</name>
</gene>
<dbReference type="InterPro" id="IPR050681">
    <property type="entry name" value="CDF/SLC30A"/>
</dbReference>
<keyword evidence="18" id="KW-1185">Reference proteome</keyword>
<feature type="domain" description="Cation efflux protein transmembrane" evidence="15">
    <location>
        <begin position="196"/>
        <end position="378"/>
    </location>
</feature>
<reference evidence="17" key="1">
    <citation type="submission" date="2020-11" db="EMBL/GenBank/DDBJ databases">
        <authorList>
            <person name="Tran Van P."/>
        </authorList>
    </citation>
    <scope>NUCLEOTIDE SEQUENCE</scope>
</reference>
<protein>
    <submittedName>
        <fullName evidence="17">Uncharacterized protein</fullName>
    </submittedName>
</protein>
<dbReference type="OrthoDB" id="9944568at2759"/>
<comment type="catalytic activity">
    <reaction evidence="12">
        <text>Zn(2+)(in) + 2 H(+)(out) = Zn(2+)(out) + 2 H(+)(in)</text>
        <dbReference type="Rhea" id="RHEA:72627"/>
        <dbReference type="ChEBI" id="CHEBI:15378"/>
        <dbReference type="ChEBI" id="CHEBI:29105"/>
    </reaction>
</comment>
<name>A0A7R9BVE3_9CRUS</name>
<feature type="transmembrane region" description="Helical" evidence="14">
    <location>
        <begin position="324"/>
        <end position="343"/>
    </location>
</feature>
<dbReference type="GO" id="GO:0010043">
    <property type="term" value="P:response to zinc ion"/>
    <property type="evidence" value="ECO:0007669"/>
    <property type="project" value="TreeGrafter"/>
</dbReference>
<evidence type="ECO:0000256" key="11">
    <source>
        <dbReference type="ARBA" id="ARBA00023329"/>
    </source>
</evidence>
<comment type="subcellular location">
    <subcellularLocation>
        <location evidence="1">Cytoplasmic vesicle</location>
        <location evidence="1">Secretory vesicle membrane</location>
        <topology evidence="1">Multi-pass membrane protein</topology>
    </subcellularLocation>
</comment>
<keyword evidence="6" id="KW-0862">Zinc</keyword>
<dbReference type="NCBIfam" id="TIGR01297">
    <property type="entry name" value="CDF"/>
    <property type="match status" value="1"/>
</dbReference>
<dbReference type="PANTHER" id="PTHR11562:SF84">
    <property type="entry name" value="LD05335P"/>
    <property type="match status" value="1"/>
</dbReference>
<evidence type="ECO:0000256" key="9">
    <source>
        <dbReference type="ARBA" id="ARBA00023065"/>
    </source>
</evidence>
<feature type="transmembrane region" description="Helical" evidence="14">
    <location>
        <begin position="194"/>
        <end position="214"/>
    </location>
</feature>
<dbReference type="GO" id="GO:0005886">
    <property type="term" value="C:plasma membrane"/>
    <property type="evidence" value="ECO:0007669"/>
    <property type="project" value="TreeGrafter"/>
</dbReference>
<dbReference type="EMBL" id="CAJPEX010003311">
    <property type="protein sequence ID" value="CAG0922092.1"/>
    <property type="molecule type" value="Genomic_DNA"/>
</dbReference>
<evidence type="ECO:0000259" key="15">
    <source>
        <dbReference type="Pfam" id="PF01545"/>
    </source>
</evidence>
<dbReference type="InterPro" id="IPR027469">
    <property type="entry name" value="Cation_efflux_TMD_sf"/>
</dbReference>
<feature type="transmembrane region" description="Helical" evidence="14">
    <location>
        <begin position="264"/>
        <end position="286"/>
    </location>
</feature>
<dbReference type="EMBL" id="OA885348">
    <property type="protein sequence ID" value="CAD7281940.1"/>
    <property type="molecule type" value="Genomic_DNA"/>
</dbReference>
<dbReference type="InterPro" id="IPR058533">
    <property type="entry name" value="Cation_efflux_TM"/>
</dbReference>